<dbReference type="RefSeq" id="XP_063091178.1">
    <property type="nucleotide sequence ID" value="XM_063235108.1"/>
</dbReference>
<evidence type="ECO:0000256" key="5">
    <source>
        <dbReference type="ARBA" id="ARBA00023157"/>
    </source>
</evidence>
<comment type="subcellular location">
    <subcellularLocation>
        <location evidence="1">Secreted</location>
    </subcellularLocation>
</comment>
<proteinExistence type="evidence at transcript level"/>
<dbReference type="CTD" id="2980"/>
<dbReference type="GO" id="GO:0005576">
    <property type="term" value="C:extracellular region"/>
    <property type="evidence" value="ECO:0007669"/>
    <property type="project" value="UniProtKB-SubCell"/>
</dbReference>
<dbReference type="PANTHER" id="PTHR11318:SF3">
    <property type="entry name" value="GUANYLIN"/>
    <property type="match status" value="1"/>
</dbReference>
<dbReference type="Pfam" id="PF02058">
    <property type="entry name" value="Guanylin"/>
    <property type="match status" value="1"/>
</dbReference>
<dbReference type="PRINTS" id="PR00774">
    <property type="entry name" value="GUANYLIN"/>
</dbReference>
<evidence type="ECO:0000256" key="8">
    <source>
        <dbReference type="ARBA" id="ARBA00042142"/>
    </source>
</evidence>
<comment type="similarity">
    <text evidence="2">Belongs to the guanylin family.</text>
</comment>
<dbReference type="EMBL" id="Z74735">
    <property type="protein sequence ID" value="CAA98990.1"/>
    <property type="molecule type" value="mRNA"/>
</dbReference>
<keyword evidence="3" id="KW-0964">Secreted</keyword>
<dbReference type="GO" id="GO:0030250">
    <property type="term" value="F:guanylate cyclase activator activity"/>
    <property type="evidence" value="ECO:0007669"/>
    <property type="project" value="InterPro"/>
</dbReference>
<evidence type="ECO:0000256" key="2">
    <source>
        <dbReference type="ARBA" id="ARBA00009883"/>
    </source>
</evidence>
<evidence type="ECO:0000256" key="1">
    <source>
        <dbReference type="ARBA" id="ARBA00004613"/>
    </source>
</evidence>
<evidence type="ECO:0000256" key="6">
    <source>
        <dbReference type="ARBA" id="ARBA00037392"/>
    </source>
</evidence>
<dbReference type="EMBL" id="Z74737">
    <property type="protein sequence ID" value="CAA98993.1"/>
    <property type="molecule type" value="Genomic_DNA"/>
</dbReference>
<dbReference type="InterPro" id="IPR000879">
    <property type="entry name" value="Guanylin"/>
</dbReference>
<dbReference type="Gene3D" id="3.90.1450.10">
    <property type="entry name" value="Guanylin"/>
    <property type="match status" value="1"/>
</dbReference>
<dbReference type="GeneID" id="100135534"/>
<evidence type="ECO:0000256" key="7">
    <source>
        <dbReference type="ARBA" id="ARBA00041143"/>
    </source>
</evidence>
<protein>
    <recommendedName>
        <fullName evidence="7">Guanylin</fullName>
    </recommendedName>
    <alternativeName>
        <fullName evidence="8">Guanylate cyclase activator 2A</fullName>
    </alternativeName>
</protein>
<comment type="function">
    <text evidence="6">Endogenous activator of intestinal guanylate cyclase. It stimulates this enzyme through the same receptor binding region as the heat-stable enterotoxins.</text>
</comment>
<evidence type="ECO:0000256" key="9">
    <source>
        <dbReference type="SAM" id="SignalP"/>
    </source>
</evidence>
<accession>P70674</accession>
<dbReference type="PANTHER" id="PTHR11318">
    <property type="entry name" value="GUANYLIN FAMILY MEMBER"/>
    <property type="match status" value="1"/>
</dbReference>
<feature type="signal peptide" evidence="9">
    <location>
        <begin position="1"/>
        <end position="20"/>
    </location>
</feature>
<evidence type="ECO:0000313" key="10">
    <source>
        <dbReference type="EMBL" id="CAA98990.1"/>
    </source>
</evidence>
<dbReference type="SUPFAM" id="SSF89890">
    <property type="entry name" value="Proguanylin"/>
    <property type="match status" value="1"/>
</dbReference>
<keyword evidence="5" id="KW-1015">Disulfide bond</keyword>
<evidence type="ECO:0000256" key="3">
    <source>
        <dbReference type="ARBA" id="ARBA00022525"/>
    </source>
</evidence>
<sequence>MNTFLLSALCLGAWAALVGAVTVQDGDFSFSLESVKKLKDLQEAPESKVQGRRKFVAPPLCSFSGFPEELRPVCKEPNSQDILNRLELPSERLAGVVCRHSTFREDTPGGWGRKCPRFG</sequence>
<dbReference type="InterPro" id="IPR036382">
    <property type="entry name" value="Guanylin_sf"/>
</dbReference>
<evidence type="ECO:0000313" key="11">
    <source>
        <dbReference type="EMBL" id="CAA98993.1"/>
    </source>
</evidence>
<evidence type="ECO:0000256" key="4">
    <source>
        <dbReference type="ARBA" id="ARBA00022729"/>
    </source>
</evidence>
<name>P70674_CAVPO</name>
<reference evidence="11" key="1">
    <citation type="submission" date="1996-06" db="EMBL/GenBank/DDBJ databases">
        <title>Alternative splicing of the guanylin gene primary transcript gives rise to two mRNAs coding for identical N-termini but different C-termini.</title>
        <authorList>
            <person name="Kruhoeffer M."/>
            <person name="Forssmann W.G."/>
        </authorList>
    </citation>
    <scope>NUCLEOTIDE SEQUENCE</scope>
    <source>
        <tissue evidence="10">Proximal colon</tissue>
    </source>
</reference>
<feature type="chain" id="PRO_5010133164" description="Guanylin" evidence="9">
    <location>
        <begin position="21"/>
        <end position="119"/>
    </location>
</feature>
<dbReference type="AlphaFoldDB" id="P70674"/>
<keyword evidence="4 9" id="KW-0732">Signal</keyword>
<organism evidence="11">
    <name type="scientific">Cavia porcellus</name>
    <name type="common">Guinea pig</name>
    <dbReference type="NCBI Taxonomy" id="10141"/>
    <lineage>
        <taxon>Eukaryota</taxon>
        <taxon>Metazoa</taxon>
        <taxon>Chordata</taxon>
        <taxon>Craniata</taxon>
        <taxon>Vertebrata</taxon>
        <taxon>Euteleostomi</taxon>
        <taxon>Mammalia</taxon>
        <taxon>Eutheria</taxon>
        <taxon>Euarchontoglires</taxon>
        <taxon>Glires</taxon>
        <taxon>Rodentia</taxon>
        <taxon>Hystricomorpha</taxon>
        <taxon>Caviidae</taxon>
        <taxon>Cavia</taxon>
    </lineage>
</organism>